<dbReference type="OrthoDB" id="9770347at2"/>
<feature type="transmembrane region" description="Helical" evidence="7">
    <location>
        <begin position="324"/>
        <end position="342"/>
    </location>
</feature>
<protein>
    <submittedName>
        <fullName evidence="8">Lipopolysaccharide biosynthesis protein</fullName>
    </submittedName>
</protein>
<feature type="transmembrane region" description="Helical" evidence="7">
    <location>
        <begin position="447"/>
        <end position="468"/>
    </location>
</feature>
<evidence type="ECO:0000256" key="5">
    <source>
        <dbReference type="ARBA" id="ARBA00022989"/>
    </source>
</evidence>
<evidence type="ECO:0000256" key="3">
    <source>
        <dbReference type="ARBA" id="ARBA00022475"/>
    </source>
</evidence>
<reference evidence="8 9" key="1">
    <citation type="submission" date="2016-08" db="EMBL/GenBank/DDBJ databases">
        <title>Novel Firmicute Genomes.</title>
        <authorList>
            <person name="Poppleton D.I."/>
            <person name="Gribaldo S."/>
        </authorList>
    </citation>
    <scope>NUCLEOTIDE SEQUENCE [LARGE SCALE GENOMIC DNA]</scope>
    <source>
        <strain evidence="8 9">RAOx-1</strain>
    </source>
</reference>
<keyword evidence="9" id="KW-1185">Reference proteome</keyword>
<dbReference type="RefSeq" id="WP_120190601.1">
    <property type="nucleotide sequence ID" value="NZ_MCHY01000009.1"/>
</dbReference>
<keyword evidence="3" id="KW-1003">Cell membrane</keyword>
<feature type="transmembrane region" description="Helical" evidence="7">
    <location>
        <begin position="150"/>
        <end position="177"/>
    </location>
</feature>
<keyword evidence="4 7" id="KW-0812">Transmembrane</keyword>
<feature type="transmembrane region" description="Helical" evidence="7">
    <location>
        <begin position="295"/>
        <end position="318"/>
    </location>
</feature>
<evidence type="ECO:0000256" key="6">
    <source>
        <dbReference type="ARBA" id="ARBA00023136"/>
    </source>
</evidence>
<accession>A0A419SH23</accession>
<evidence type="ECO:0000313" key="8">
    <source>
        <dbReference type="EMBL" id="RKD23111.1"/>
    </source>
</evidence>
<dbReference type="Pfam" id="PF13440">
    <property type="entry name" value="Polysacc_synt_3"/>
    <property type="match status" value="1"/>
</dbReference>
<evidence type="ECO:0000256" key="2">
    <source>
        <dbReference type="ARBA" id="ARBA00007430"/>
    </source>
</evidence>
<evidence type="ECO:0000256" key="4">
    <source>
        <dbReference type="ARBA" id="ARBA00022692"/>
    </source>
</evidence>
<evidence type="ECO:0000313" key="9">
    <source>
        <dbReference type="Proteomes" id="UP000284219"/>
    </source>
</evidence>
<comment type="caution">
    <text evidence="8">The sequence shown here is derived from an EMBL/GenBank/DDBJ whole genome shotgun (WGS) entry which is preliminary data.</text>
</comment>
<name>A0A419SH23_9BACL</name>
<organism evidence="8 9">
    <name type="scientific">Ammoniphilus oxalaticus</name>
    <dbReference type="NCBI Taxonomy" id="66863"/>
    <lineage>
        <taxon>Bacteria</taxon>
        <taxon>Bacillati</taxon>
        <taxon>Bacillota</taxon>
        <taxon>Bacilli</taxon>
        <taxon>Bacillales</taxon>
        <taxon>Paenibacillaceae</taxon>
        <taxon>Aneurinibacillus group</taxon>
        <taxon>Ammoniphilus</taxon>
    </lineage>
</organism>
<feature type="transmembrane region" description="Helical" evidence="7">
    <location>
        <begin position="424"/>
        <end position="441"/>
    </location>
</feature>
<feature type="transmembrane region" description="Helical" evidence="7">
    <location>
        <begin position="83"/>
        <end position="105"/>
    </location>
</feature>
<dbReference type="InterPro" id="IPR050833">
    <property type="entry name" value="Poly_Biosynth_Transport"/>
</dbReference>
<keyword evidence="5 7" id="KW-1133">Transmembrane helix</keyword>
<proteinExistence type="inferred from homology"/>
<dbReference type="GO" id="GO:0005886">
    <property type="term" value="C:plasma membrane"/>
    <property type="evidence" value="ECO:0007669"/>
    <property type="project" value="UniProtKB-SubCell"/>
</dbReference>
<gene>
    <name evidence="8" type="ORF">BEP19_12875</name>
</gene>
<feature type="transmembrane region" description="Helical" evidence="7">
    <location>
        <begin position="117"/>
        <end position="138"/>
    </location>
</feature>
<dbReference type="AlphaFoldDB" id="A0A419SH23"/>
<comment type="subcellular location">
    <subcellularLocation>
        <location evidence="1">Cell membrane</location>
        <topology evidence="1">Multi-pass membrane protein</topology>
    </subcellularLocation>
</comment>
<evidence type="ECO:0000256" key="1">
    <source>
        <dbReference type="ARBA" id="ARBA00004651"/>
    </source>
</evidence>
<evidence type="ECO:0000256" key="7">
    <source>
        <dbReference type="SAM" id="Phobius"/>
    </source>
</evidence>
<dbReference type="EMBL" id="MCHY01000009">
    <property type="protein sequence ID" value="RKD23111.1"/>
    <property type="molecule type" value="Genomic_DNA"/>
</dbReference>
<keyword evidence="6 7" id="KW-0472">Membrane</keyword>
<dbReference type="CDD" id="cd13127">
    <property type="entry name" value="MATE_tuaB_like"/>
    <property type="match status" value="1"/>
</dbReference>
<dbReference type="Proteomes" id="UP000284219">
    <property type="component" value="Unassembled WGS sequence"/>
</dbReference>
<comment type="similarity">
    <text evidence="2">Belongs to the polysaccharide synthase family.</text>
</comment>
<feature type="transmembrane region" description="Helical" evidence="7">
    <location>
        <begin position="385"/>
        <end position="404"/>
    </location>
</feature>
<dbReference type="PANTHER" id="PTHR30250">
    <property type="entry name" value="PST FAMILY PREDICTED COLANIC ACID TRANSPORTER"/>
    <property type="match status" value="1"/>
</dbReference>
<feature type="transmembrane region" description="Helical" evidence="7">
    <location>
        <begin position="197"/>
        <end position="219"/>
    </location>
</feature>
<feature type="transmembrane region" description="Helical" evidence="7">
    <location>
        <begin position="12"/>
        <end position="37"/>
    </location>
</feature>
<sequence length="501" mass="56387">MGDNGQLKKDTIRGLFWTFADFFSSRGIGFIIQLLLARLLLPVHFGLMGMILIVIAVSQTIVDSGMQNALIREKDSTQEDYSTVFYFNLVISFLLYSVIFGIAPYVSLFYDEPILTALLRVLGIIVIINAFSIVQRTILTKNIDFKTQTIINIISTFFSGIISIGLAFYGFGVWSLVIQNVVGQLLQSILLTVHNRWLPSLIFSVASFKRLFGFGWKLLISSLIDTSYQNFYNVIIGRTYSTIPLGYYTQALMLRDVASKSITSAVQKVTYPVLSKMQENEEQLKRGYRTLIKSSVFITFPVMIGLSAISGTLIPLLFGEKWAGTVPFFQILCLAGMLYPLQSINLNILQVKGRSDLFLKLEIIKKTFGISLITITIVLKLGMFVLVWTLVISAVISYFINSYYSGKLLNYSTKQQIKDITKTMISTLIMGISVIMLGSQLDMLNNLFSLILQIMLGFSVFVGMSLILKSNELNYFIKTLKTLLNKKVKNQTEIEKVSNNQ</sequence>
<feature type="transmembrane region" description="Helical" evidence="7">
    <location>
        <begin position="43"/>
        <end position="62"/>
    </location>
</feature>
<dbReference type="PANTHER" id="PTHR30250:SF10">
    <property type="entry name" value="LIPOPOLYSACCHARIDE BIOSYNTHESIS PROTEIN WZXC"/>
    <property type="match status" value="1"/>
</dbReference>